<evidence type="ECO:0000313" key="3">
    <source>
        <dbReference type="Proteomes" id="UP000786811"/>
    </source>
</evidence>
<gene>
    <name evidence="2" type="ORF">HICCMSTLAB_LOCUS3239</name>
</gene>
<dbReference type="Proteomes" id="UP000786811">
    <property type="component" value="Unassembled WGS sequence"/>
</dbReference>
<keyword evidence="1" id="KW-0732">Signal</keyword>
<feature type="chain" id="PRO_5035173663" evidence="1">
    <location>
        <begin position="20"/>
        <end position="216"/>
    </location>
</feature>
<feature type="signal peptide" evidence="1">
    <location>
        <begin position="1"/>
        <end position="19"/>
    </location>
</feature>
<comment type="caution">
    <text evidence="2">The sequence shown here is derived from an EMBL/GenBank/DDBJ whole genome shotgun (WGS) entry which is preliminary data.</text>
</comment>
<keyword evidence="3" id="KW-1185">Reference proteome</keyword>
<protein>
    <submittedName>
        <fullName evidence="2">Uncharacterized protein</fullName>
    </submittedName>
</protein>
<evidence type="ECO:0000313" key="2">
    <source>
        <dbReference type="EMBL" id="CAG5081289.1"/>
    </source>
</evidence>
<organism evidence="2 3">
    <name type="scientific">Cotesia congregata</name>
    <name type="common">Parasitoid wasp</name>
    <name type="synonym">Apanteles congregatus</name>
    <dbReference type="NCBI Taxonomy" id="51543"/>
    <lineage>
        <taxon>Eukaryota</taxon>
        <taxon>Metazoa</taxon>
        <taxon>Ecdysozoa</taxon>
        <taxon>Arthropoda</taxon>
        <taxon>Hexapoda</taxon>
        <taxon>Insecta</taxon>
        <taxon>Pterygota</taxon>
        <taxon>Neoptera</taxon>
        <taxon>Endopterygota</taxon>
        <taxon>Hymenoptera</taxon>
        <taxon>Apocrita</taxon>
        <taxon>Ichneumonoidea</taxon>
        <taxon>Braconidae</taxon>
        <taxon>Microgastrinae</taxon>
        <taxon>Cotesia</taxon>
    </lineage>
</organism>
<dbReference type="EMBL" id="CAJNRD030001118">
    <property type="protein sequence ID" value="CAG5081289.1"/>
    <property type="molecule type" value="Genomic_DNA"/>
</dbReference>
<evidence type="ECO:0000256" key="1">
    <source>
        <dbReference type="SAM" id="SignalP"/>
    </source>
</evidence>
<name>A0A8J2H7D4_COTCN</name>
<proteinExistence type="predicted"/>
<reference evidence="2" key="1">
    <citation type="submission" date="2021-04" db="EMBL/GenBank/DDBJ databases">
        <authorList>
            <person name="Chebbi M.A.C M."/>
        </authorList>
    </citation>
    <scope>NUCLEOTIDE SEQUENCE</scope>
</reference>
<dbReference type="PROSITE" id="PS51257">
    <property type="entry name" value="PROKAR_LIPOPROTEIN"/>
    <property type="match status" value="1"/>
</dbReference>
<dbReference type="AlphaFoldDB" id="A0A8J2H7D4"/>
<sequence>MKSLLPLILVTFILQACVAAPEGNSAKKTDRISELKNDKLIMAINKFLKSLDLEQIFREFFSLNQGQILIKLNQIRNGLNMNGDDINMMVSKIASALETYTIKDLANLNEAEIVSIVEKMVNRIRSYQDMIFGKIFAIADELGVEKSKAFECVSNLVDIINILSEPNKVEEVVKKYKDEIIAVMNRFVEIVQVYDLEPMVKSILDVMKEASSKERF</sequence>
<accession>A0A8J2H7D4</accession>
<dbReference type="OrthoDB" id="10321075at2759"/>